<proteinExistence type="predicted"/>
<sequence length="343" mass="38491">MEAYKQSLVDNRTLCVFDNETLIFSDKGRWLNPLFALETFLDTYQGSKDHLYVHDTAAGKAAAVLMVRFGVKKAHINLISDLAVAYYQRAGVDVTWEKKVEKLACMTESLLETMEDSDKMYRLLRMRAHLVDGVSVEVTDACFSYGQKTLFENLSFSVPQGGQLLVKGSNGNGKTTLLKALMGKLDLTKGTVLIEGKHPSQLPGRTIGYIKQQQAHQQQFPVSAYEVVSMAVDTSLSPERQRWEIDTSLRRTGVFELRNQNFYTLSGGEQQKVSLARCLCQKARLLLLDEPTSFLDAESRRALLDMIRSLSVGEMPTMILVTHDREIGLDLGWSTLVLGEEHD</sequence>
<dbReference type="Pfam" id="PF00005">
    <property type="entry name" value="ABC_tran"/>
    <property type="match status" value="1"/>
</dbReference>
<evidence type="ECO:0000256" key="1">
    <source>
        <dbReference type="ARBA" id="ARBA00022448"/>
    </source>
</evidence>
<name>G8QQG3_SPHPG</name>
<dbReference type="InterPro" id="IPR027417">
    <property type="entry name" value="P-loop_NTPase"/>
</dbReference>
<accession>G8QQG3</accession>
<dbReference type="GO" id="GO:0005524">
    <property type="term" value="F:ATP binding"/>
    <property type="evidence" value="ECO:0007669"/>
    <property type="project" value="UniProtKB-KW"/>
</dbReference>
<dbReference type="GO" id="GO:0016887">
    <property type="term" value="F:ATP hydrolysis activity"/>
    <property type="evidence" value="ECO:0007669"/>
    <property type="project" value="InterPro"/>
</dbReference>
<dbReference type="SUPFAM" id="SSF52540">
    <property type="entry name" value="P-loop containing nucleoside triphosphate hydrolases"/>
    <property type="match status" value="1"/>
</dbReference>
<dbReference type="InterPro" id="IPR037081">
    <property type="entry name" value="Hyp_TM1506"/>
</dbReference>
<dbReference type="PANTHER" id="PTHR42734">
    <property type="entry name" value="METAL TRANSPORT SYSTEM ATP-BINDING PROTEIN TM_0124-RELATED"/>
    <property type="match status" value="1"/>
</dbReference>
<dbReference type="InterPro" id="IPR050153">
    <property type="entry name" value="Metal_Ion_Import_ABC"/>
</dbReference>
<dbReference type="EMBL" id="CP003155">
    <property type="protein sequence ID" value="AEV29808.1"/>
    <property type="molecule type" value="Genomic_DNA"/>
</dbReference>
<dbReference type="STRING" id="158190.SpiGrapes_2021"/>
<evidence type="ECO:0000259" key="4">
    <source>
        <dbReference type="PROSITE" id="PS50893"/>
    </source>
</evidence>
<evidence type="ECO:0000256" key="3">
    <source>
        <dbReference type="ARBA" id="ARBA00022840"/>
    </source>
</evidence>
<dbReference type="InterPro" id="IPR003439">
    <property type="entry name" value="ABC_transporter-like_ATP-bd"/>
</dbReference>
<evidence type="ECO:0000256" key="2">
    <source>
        <dbReference type="ARBA" id="ARBA00022741"/>
    </source>
</evidence>
<dbReference type="RefSeq" id="WP_014270651.1">
    <property type="nucleotide sequence ID" value="NC_016633.1"/>
</dbReference>
<dbReference type="AlphaFoldDB" id="G8QQG3"/>
<keyword evidence="6" id="KW-1185">Reference proteome</keyword>
<dbReference type="InterPro" id="IPR017871">
    <property type="entry name" value="ABC_transporter-like_CS"/>
</dbReference>
<keyword evidence="3" id="KW-0067">ATP-binding</keyword>
<dbReference type="PROSITE" id="PS50893">
    <property type="entry name" value="ABC_TRANSPORTER_2"/>
    <property type="match status" value="1"/>
</dbReference>
<keyword evidence="2" id="KW-0547">Nucleotide-binding</keyword>
<dbReference type="KEGG" id="sgp:SpiGrapes_2021"/>
<dbReference type="SUPFAM" id="SSF53927">
    <property type="entry name" value="Cytidine deaminase-like"/>
    <property type="match status" value="1"/>
</dbReference>
<keyword evidence="1" id="KW-0813">Transport</keyword>
<protein>
    <submittedName>
        <fullName evidence="5">ATPase component of Mn/Zn ABC-type transporter</fullName>
    </submittedName>
</protein>
<organism evidence="5 6">
    <name type="scientific">Sphaerochaeta pleomorpha (strain ATCC BAA-1885 / DSM 22778 / Grapes)</name>
    <dbReference type="NCBI Taxonomy" id="158190"/>
    <lineage>
        <taxon>Bacteria</taxon>
        <taxon>Pseudomonadati</taxon>
        <taxon>Spirochaetota</taxon>
        <taxon>Spirochaetia</taxon>
        <taxon>Spirochaetales</taxon>
        <taxon>Sphaerochaetaceae</taxon>
        <taxon>Sphaerochaeta</taxon>
    </lineage>
</organism>
<dbReference type="Gene3D" id="3.40.140.30">
    <property type="entry name" value="Hypothetical protein TM1506"/>
    <property type="match status" value="1"/>
</dbReference>
<dbReference type="HOGENOM" id="CLU_778317_0_0_12"/>
<dbReference type="OrthoDB" id="9810077at2"/>
<dbReference type="Gene3D" id="3.40.50.300">
    <property type="entry name" value="P-loop containing nucleotide triphosphate hydrolases"/>
    <property type="match status" value="1"/>
</dbReference>
<dbReference type="InterPro" id="IPR016193">
    <property type="entry name" value="Cytidine_deaminase-like"/>
</dbReference>
<gene>
    <name evidence="5" type="ordered locus">SpiGrapes_2021</name>
</gene>
<feature type="domain" description="ABC transporter" evidence="4">
    <location>
        <begin position="136"/>
        <end position="342"/>
    </location>
</feature>
<reference evidence="5 6" key="1">
    <citation type="submission" date="2011-11" db="EMBL/GenBank/DDBJ databases">
        <title>Complete sequence of Spirochaeta sp. grapes.</title>
        <authorList>
            <consortium name="US DOE Joint Genome Institute"/>
            <person name="Lucas S."/>
            <person name="Han J."/>
            <person name="Lapidus A."/>
            <person name="Cheng J.-F."/>
            <person name="Goodwin L."/>
            <person name="Pitluck S."/>
            <person name="Peters L."/>
            <person name="Ovchinnikova G."/>
            <person name="Munk A.C."/>
            <person name="Detter J.C."/>
            <person name="Han C."/>
            <person name="Tapia R."/>
            <person name="Land M."/>
            <person name="Hauser L."/>
            <person name="Kyrpides N."/>
            <person name="Ivanova N."/>
            <person name="Pagani I."/>
            <person name="Ritalahtilisa K."/>
            <person name="Loeffler F."/>
            <person name="Woyke T."/>
        </authorList>
    </citation>
    <scope>NUCLEOTIDE SEQUENCE [LARGE SCALE GENOMIC DNA]</scope>
    <source>
        <strain evidence="6">ATCC BAA-1885 / DSM 22778 / Grapes</strain>
    </source>
</reference>
<dbReference type="SMART" id="SM00382">
    <property type="entry name" value="AAA"/>
    <property type="match status" value="1"/>
</dbReference>
<dbReference type="Proteomes" id="UP000005632">
    <property type="component" value="Chromosome"/>
</dbReference>
<dbReference type="eggNOG" id="COG1121">
    <property type="taxonomic scope" value="Bacteria"/>
</dbReference>
<dbReference type="InterPro" id="IPR003593">
    <property type="entry name" value="AAA+_ATPase"/>
</dbReference>
<dbReference type="Pfam" id="PF08973">
    <property type="entry name" value="TM1506"/>
    <property type="match status" value="1"/>
</dbReference>
<evidence type="ECO:0000313" key="5">
    <source>
        <dbReference type="EMBL" id="AEV29808.1"/>
    </source>
</evidence>
<dbReference type="InterPro" id="IPR015067">
    <property type="entry name" value="DUF1893_TM1506-like"/>
</dbReference>
<evidence type="ECO:0000313" key="6">
    <source>
        <dbReference type="Proteomes" id="UP000005632"/>
    </source>
</evidence>
<dbReference type="PROSITE" id="PS00211">
    <property type="entry name" value="ABC_TRANSPORTER_1"/>
    <property type="match status" value="1"/>
</dbReference>